<evidence type="ECO:0000256" key="6">
    <source>
        <dbReference type="ARBA" id="ARBA00023110"/>
    </source>
</evidence>
<organism evidence="17 18">
    <name type="scientific">Eubacterium ruminantium</name>
    <dbReference type="NCBI Taxonomy" id="42322"/>
    <lineage>
        <taxon>Bacteria</taxon>
        <taxon>Bacillati</taxon>
        <taxon>Bacillota</taxon>
        <taxon>Clostridia</taxon>
        <taxon>Eubacteriales</taxon>
        <taxon>Eubacteriaceae</taxon>
        <taxon>Eubacterium</taxon>
    </lineage>
</organism>
<comment type="similarity">
    <text evidence="2 12 14">Belongs to the FKBP-type PPIase family. Tig subfamily.</text>
</comment>
<dbReference type="Proteomes" id="UP000189857">
    <property type="component" value="Unassembled WGS sequence"/>
</dbReference>
<dbReference type="GO" id="GO:0044183">
    <property type="term" value="F:protein folding chaperone"/>
    <property type="evidence" value="ECO:0007669"/>
    <property type="project" value="TreeGrafter"/>
</dbReference>
<dbReference type="EC" id="5.2.1.8" evidence="3 12"/>
<dbReference type="GO" id="GO:0051301">
    <property type="term" value="P:cell division"/>
    <property type="evidence" value="ECO:0007669"/>
    <property type="project" value="UniProtKB-KW"/>
</dbReference>
<gene>
    <name evidence="12" type="primary">tig</name>
    <name evidence="17" type="ORF">SAMN02745110_00030</name>
</gene>
<feature type="coiled-coil region" evidence="15">
    <location>
        <begin position="268"/>
        <end position="302"/>
    </location>
</feature>
<dbReference type="Pfam" id="PF00254">
    <property type="entry name" value="FKBP_C"/>
    <property type="match status" value="1"/>
</dbReference>
<evidence type="ECO:0000256" key="15">
    <source>
        <dbReference type="SAM" id="Coils"/>
    </source>
</evidence>
<dbReference type="InterPro" id="IPR037041">
    <property type="entry name" value="Trigger_fac_C_sf"/>
</dbReference>
<dbReference type="GO" id="GO:0051083">
    <property type="term" value="P:'de novo' cotranslational protein folding"/>
    <property type="evidence" value="ECO:0007669"/>
    <property type="project" value="TreeGrafter"/>
</dbReference>
<feature type="domain" description="PPIase FKBP-type" evidence="16">
    <location>
        <begin position="163"/>
        <end position="262"/>
    </location>
</feature>
<dbReference type="SUPFAM" id="SSF54534">
    <property type="entry name" value="FKBP-like"/>
    <property type="match status" value="1"/>
</dbReference>
<proteinExistence type="inferred from homology"/>
<sequence length="428" mass="48484">MSLTAEKLDGNMANLTITVPAEDFSKAMIDAYKKNKSKFSAPGFRKGKVPMNYIEKVYGEGVFYEDAANDLINKVYPEEIENCDLDIVSNPEIDIVQIGKGKDFIFSAKVATKPPVKLSEYKGVEIEKVNAEVTDEDVEKEIEKTRKENARKVDITDRAAKLNDEVNINFEGFVDGEAFPGGKGEDYKLVLGSHSFIDTFEDQIVGKNIGDEFDVNVTFPEEYQEASLAGKPAVFKCKLNSITEEVLPELDDDFASDVSEFETVAEYKEDVKKTLEVKKKDAAEKEKESKVLEKLIESCEIDVPEAMLRYNQEKMLGDFEQRLAYQGLKLEQYLQITKQTKEDMLEQVKPEALRRIKSSLIIEEIAKTENIEVSDEEVDKEIEKTASMYQLDVEKFKELAGEKEIEAIRMDVKMNKAIKLIAAECKEV</sequence>
<dbReference type="Gene3D" id="3.10.50.40">
    <property type="match status" value="1"/>
</dbReference>
<dbReference type="GO" id="GO:0005737">
    <property type="term" value="C:cytoplasm"/>
    <property type="evidence" value="ECO:0007669"/>
    <property type="project" value="UniProtKB-SubCell"/>
</dbReference>
<dbReference type="SUPFAM" id="SSF109998">
    <property type="entry name" value="Triger factor/SurA peptide-binding domain-like"/>
    <property type="match status" value="1"/>
</dbReference>
<protein>
    <recommendedName>
        <fullName evidence="4 12">Trigger factor</fullName>
        <shortName evidence="12">TF</shortName>
        <ecNumber evidence="3 12">5.2.1.8</ecNumber>
    </recommendedName>
    <alternativeName>
        <fullName evidence="11 12">PPIase</fullName>
    </alternativeName>
</protein>
<comment type="domain">
    <text evidence="12">Consists of 3 domains; the N-terminus binds the ribosome, the middle domain has PPIase activity, while the C-terminus has intrinsic chaperone activity on its own.</text>
</comment>
<keyword evidence="6 12" id="KW-0697">Rotamase</keyword>
<dbReference type="RefSeq" id="WP_078785728.1">
    <property type="nucleotide sequence ID" value="NZ_FMTO01000002.1"/>
</dbReference>
<dbReference type="Pfam" id="PF05697">
    <property type="entry name" value="Trigger_N"/>
    <property type="match status" value="1"/>
</dbReference>
<evidence type="ECO:0000256" key="14">
    <source>
        <dbReference type="RuleBase" id="RU003914"/>
    </source>
</evidence>
<evidence type="ECO:0000256" key="2">
    <source>
        <dbReference type="ARBA" id="ARBA00005464"/>
    </source>
</evidence>
<dbReference type="EMBL" id="FUXA01000003">
    <property type="protein sequence ID" value="SJZ35287.1"/>
    <property type="molecule type" value="Genomic_DNA"/>
</dbReference>
<keyword evidence="8 12" id="KW-0413">Isomerase</keyword>
<comment type="catalytic activity">
    <reaction evidence="1 12 13">
        <text>[protein]-peptidylproline (omega=180) = [protein]-peptidylproline (omega=0)</text>
        <dbReference type="Rhea" id="RHEA:16237"/>
        <dbReference type="Rhea" id="RHEA-COMP:10747"/>
        <dbReference type="Rhea" id="RHEA-COMP:10748"/>
        <dbReference type="ChEBI" id="CHEBI:83833"/>
        <dbReference type="ChEBI" id="CHEBI:83834"/>
        <dbReference type="EC" id="5.2.1.8"/>
    </reaction>
</comment>
<evidence type="ECO:0000256" key="3">
    <source>
        <dbReference type="ARBA" id="ARBA00013194"/>
    </source>
</evidence>
<keyword evidence="12" id="KW-0963">Cytoplasm</keyword>
<dbReference type="GO" id="GO:0043335">
    <property type="term" value="P:protein unfolding"/>
    <property type="evidence" value="ECO:0007669"/>
    <property type="project" value="TreeGrafter"/>
</dbReference>
<dbReference type="SUPFAM" id="SSF102735">
    <property type="entry name" value="Trigger factor ribosome-binding domain"/>
    <property type="match status" value="1"/>
</dbReference>
<evidence type="ECO:0000256" key="7">
    <source>
        <dbReference type="ARBA" id="ARBA00023186"/>
    </source>
</evidence>
<dbReference type="InterPro" id="IPR008881">
    <property type="entry name" value="Trigger_fac_ribosome-bd_bac"/>
</dbReference>
<dbReference type="Pfam" id="PF05698">
    <property type="entry name" value="Trigger_C"/>
    <property type="match status" value="1"/>
</dbReference>
<evidence type="ECO:0000259" key="16">
    <source>
        <dbReference type="PROSITE" id="PS50059"/>
    </source>
</evidence>
<evidence type="ECO:0000256" key="8">
    <source>
        <dbReference type="ARBA" id="ARBA00023235"/>
    </source>
</evidence>
<dbReference type="InterPro" id="IPR027304">
    <property type="entry name" value="Trigger_fact/SurA_dom_sf"/>
</dbReference>
<evidence type="ECO:0000256" key="4">
    <source>
        <dbReference type="ARBA" id="ARBA00016902"/>
    </source>
</evidence>
<dbReference type="GO" id="GO:0003755">
    <property type="term" value="F:peptidyl-prolyl cis-trans isomerase activity"/>
    <property type="evidence" value="ECO:0007669"/>
    <property type="project" value="UniProtKB-UniRule"/>
</dbReference>
<keyword evidence="18" id="KW-1185">Reference proteome</keyword>
<comment type="function">
    <text evidence="10 12">Involved in protein export. Acts as a chaperone by maintaining the newly synthesized protein in an open conformation. Functions as a peptidyl-prolyl cis-trans isomerase.</text>
</comment>
<dbReference type="HAMAP" id="MF_00303">
    <property type="entry name" value="Trigger_factor_Tig"/>
    <property type="match status" value="1"/>
</dbReference>
<dbReference type="PANTHER" id="PTHR30560">
    <property type="entry name" value="TRIGGER FACTOR CHAPERONE AND PEPTIDYL-PROLYL CIS/TRANS ISOMERASE"/>
    <property type="match status" value="1"/>
</dbReference>
<dbReference type="Gene3D" id="1.10.3120.10">
    <property type="entry name" value="Trigger factor, C-terminal domain"/>
    <property type="match status" value="1"/>
</dbReference>
<evidence type="ECO:0000256" key="11">
    <source>
        <dbReference type="ARBA" id="ARBA00029986"/>
    </source>
</evidence>
<name>A0A1T4JZ11_9FIRM</name>
<dbReference type="NCBIfam" id="TIGR00115">
    <property type="entry name" value="tig"/>
    <property type="match status" value="1"/>
</dbReference>
<evidence type="ECO:0000313" key="18">
    <source>
        <dbReference type="Proteomes" id="UP000189857"/>
    </source>
</evidence>
<keyword evidence="9 12" id="KW-0131">Cell cycle</keyword>
<dbReference type="PIRSF" id="PIRSF003095">
    <property type="entry name" value="Trigger_factor"/>
    <property type="match status" value="1"/>
</dbReference>
<dbReference type="FunFam" id="3.10.50.40:FF:000001">
    <property type="entry name" value="Trigger factor"/>
    <property type="match status" value="1"/>
</dbReference>
<evidence type="ECO:0000256" key="5">
    <source>
        <dbReference type="ARBA" id="ARBA00022618"/>
    </source>
</evidence>
<dbReference type="Gene3D" id="3.30.70.1050">
    <property type="entry name" value="Trigger factor ribosome-binding domain"/>
    <property type="match status" value="1"/>
</dbReference>
<dbReference type="InterPro" id="IPR001179">
    <property type="entry name" value="PPIase_FKBP_dom"/>
</dbReference>
<keyword evidence="15" id="KW-0175">Coiled coil</keyword>
<dbReference type="InterPro" id="IPR046357">
    <property type="entry name" value="PPIase_dom_sf"/>
</dbReference>
<dbReference type="GO" id="GO:0015031">
    <property type="term" value="P:protein transport"/>
    <property type="evidence" value="ECO:0007669"/>
    <property type="project" value="UniProtKB-UniRule"/>
</dbReference>
<evidence type="ECO:0000256" key="1">
    <source>
        <dbReference type="ARBA" id="ARBA00000971"/>
    </source>
</evidence>
<dbReference type="InterPro" id="IPR005215">
    <property type="entry name" value="Trig_fac"/>
</dbReference>
<accession>A0A1T4JZ11</accession>
<evidence type="ECO:0000313" key="17">
    <source>
        <dbReference type="EMBL" id="SJZ35287.1"/>
    </source>
</evidence>
<evidence type="ECO:0000256" key="12">
    <source>
        <dbReference type="HAMAP-Rule" id="MF_00303"/>
    </source>
</evidence>
<dbReference type="InterPro" id="IPR008880">
    <property type="entry name" value="Trigger_fac_C"/>
</dbReference>
<dbReference type="OrthoDB" id="9767721at2"/>
<dbReference type="InterPro" id="IPR036611">
    <property type="entry name" value="Trigger_fac_ribosome-bd_sf"/>
</dbReference>
<dbReference type="GO" id="GO:0043022">
    <property type="term" value="F:ribosome binding"/>
    <property type="evidence" value="ECO:0007669"/>
    <property type="project" value="TreeGrafter"/>
</dbReference>
<evidence type="ECO:0000256" key="13">
    <source>
        <dbReference type="PROSITE-ProRule" id="PRU00277"/>
    </source>
</evidence>
<dbReference type="AlphaFoldDB" id="A0A1T4JZ11"/>
<keyword evidence="7 12" id="KW-0143">Chaperone</keyword>
<dbReference type="PROSITE" id="PS50059">
    <property type="entry name" value="FKBP_PPIASE"/>
    <property type="match status" value="1"/>
</dbReference>
<comment type="subcellular location">
    <subcellularLocation>
        <location evidence="12">Cytoplasm</location>
    </subcellularLocation>
    <text evidence="12">About half TF is bound to the ribosome near the polypeptide exit tunnel while the other half is free in the cytoplasm.</text>
</comment>
<evidence type="ECO:0000256" key="9">
    <source>
        <dbReference type="ARBA" id="ARBA00023306"/>
    </source>
</evidence>
<dbReference type="PANTHER" id="PTHR30560:SF3">
    <property type="entry name" value="TRIGGER FACTOR-LIKE PROTEIN TIG, CHLOROPLASTIC"/>
    <property type="match status" value="1"/>
</dbReference>
<evidence type="ECO:0000256" key="10">
    <source>
        <dbReference type="ARBA" id="ARBA00024849"/>
    </source>
</evidence>
<keyword evidence="5 12" id="KW-0132">Cell division</keyword>
<reference evidence="17 18" key="1">
    <citation type="submission" date="2017-02" db="EMBL/GenBank/DDBJ databases">
        <authorList>
            <person name="Peterson S.W."/>
        </authorList>
    </citation>
    <scope>NUCLEOTIDE SEQUENCE [LARGE SCALE GENOMIC DNA]</scope>
    <source>
        <strain evidence="17 18">ATCC 17233</strain>
    </source>
</reference>